<name>A0AAQ1STH4_9PSED</name>
<evidence type="ECO:0000256" key="1">
    <source>
        <dbReference type="SAM" id="SignalP"/>
    </source>
</evidence>
<evidence type="ECO:0000313" key="3">
    <source>
        <dbReference type="Proteomes" id="UP000294335"/>
    </source>
</evidence>
<comment type="caution">
    <text evidence="2">The sequence shown here is derived from an EMBL/GenBank/DDBJ whole genome shotgun (WGS) entry which is preliminary data.</text>
</comment>
<feature type="signal peptide" evidence="1">
    <location>
        <begin position="1"/>
        <end position="18"/>
    </location>
</feature>
<protein>
    <submittedName>
        <fullName evidence="2">Peptidyl-Asp metalloendopeptidase</fullName>
    </submittedName>
</protein>
<dbReference type="Pfam" id="PF13688">
    <property type="entry name" value="Reprolysin_5"/>
    <property type="match status" value="1"/>
</dbReference>
<keyword evidence="3" id="KW-1185">Reference proteome</keyword>
<dbReference type="EMBL" id="OPYN01000107">
    <property type="protein sequence ID" value="SPO60911.1"/>
    <property type="molecule type" value="Genomic_DNA"/>
</dbReference>
<keyword evidence="1" id="KW-0732">Signal</keyword>
<organism evidence="2 3">
    <name type="scientific">Pseudomonas inefficax</name>
    <dbReference type="NCBI Taxonomy" id="2078786"/>
    <lineage>
        <taxon>Bacteria</taxon>
        <taxon>Pseudomonadati</taxon>
        <taxon>Pseudomonadota</taxon>
        <taxon>Gammaproteobacteria</taxon>
        <taxon>Pseudomonadales</taxon>
        <taxon>Pseudomonadaceae</taxon>
        <taxon>Pseudomonas</taxon>
    </lineage>
</organism>
<proteinExistence type="predicted"/>
<dbReference type="RefSeq" id="WP_133971834.1">
    <property type="nucleotide sequence ID" value="NZ_OPYN01000107.1"/>
</dbReference>
<accession>A0AAQ1STH4</accession>
<reference evidence="2 3" key="1">
    <citation type="submission" date="2018-02" db="EMBL/GenBank/DDBJ databases">
        <authorList>
            <person name="Dubost A."/>
        </authorList>
    </citation>
    <scope>NUCLEOTIDE SEQUENCE [LARGE SCALE GENOMIC DNA]</scope>
    <source>
        <strain evidence="3">JV551A3</strain>
    </source>
</reference>
<feature type="chain" id="PRO_5042907194" evidence="1">
    <location>
        <begin position="19"/>
        <end position="377"/>
    </location>
</feature>
<dbReference type="AlphaFoldDB" id="A0AAQ1STH4"/>
<dbReference type="SUPFAM" id="SSF55486">
    <property type="entry name" value="Metalloproteases ('zincins'), catalytic domain"/>
    <property type="match status" value="1"/>
</dbReference>
<dbReference type="Proteomes" id="UP000294335">
    <property type="component" value="Unassembled WGS sequence"/>
</dbReference>
<sequence length="377" mass="41642">MRISLAVIGLLTAVGSYATEHQADQVFLHTDAVAKTAPAAWITQQWPVEIAARQLTTNTDKLNLTLSGGVRLVAQKLSARLLEDGTLTWHGLLGEAGKEPAAAGTLDNALHRIILVSTNGRITGTLRWQHRTYRLHYLSKSDSYMLDEVNDAGLPSEDEHGQENAVIRVLVVATKTASESGEDLQGLVRLGIAESNSTFENSEIKLSLELAGVMEVDYTSIGGWQIDLIRLQDKSDGYMDEVPPERDRLKADVVVLLDDAHPDFCGRARATPADEDTALVAVNLRCIGVSRYIMAHEIAHLAGSAHEYRPKSGYEYGHGYHIKSGGTVMTSIEDAPVRLPFWSDPKRFMEWERMGDPATADNRRLLEERKWVMAGFR</sequence>
<gene>
    <name evidence="2" type="ORF">JV551A3_V1_1070013</name>
</gene>
<evidence type="ECO:0000313" key="2">
    <source>
        <dbReference type="EMBL" id="SPO60911.1"/>
    </source>
</evidence>